<keyword evidence="2" id="KW-1185">Reference proteome</keyword>
<reference evidence="3" key="1">
    <citation type="submission" date="2017-02" db="UniProtKB">
        <authorList>
            <consortium name="WormBaseParasite"/>
        </authorList>
    </citation>
    <scope>IDENTIFICATION</scope>
</reference>
<reference evidence="1 2" key="2">
    <citation type="submission" date="2018-11" db="EMBL/GenBank/DDBJ databases">
        <authorList>
            <consortium name="Pathogen Informatics"/>
        </authorList>
    </citation>
    <scope>NUCLEOTIDE SEQUENCE [LARGE SCALE GENOMIC DNA]</scope>
</reference>
<evidence type="ECO:0000313" key="1">
    <source>
        <dbReference type="EMBL" id="VDL79521.1"/>
    </source>
</evidence>
<organism evidence="3">
    <name type="scientific">Nippostrongylus brasiliensis</name>
    <name type="common">Rat hookworm</name>
    <dbReference type="NCBI Taxonomy" id="27835"/>
    <lineage>
        <taxon>Eukaryota</taxon>
        <taxon>Metazoa</taxon>
        <taxon>Ecdysozoa</taxon>
        <taxon>Nematoda</taxon>
        <taxon>Chromadorea</taxon>
        <taxon>Rhabditida</taxon>
        <taxon>Rhabditina</taxon>
        <taxon>Rhabditomorpha</taxon>
        <taxon>Strongyloidea</taxon>
        <taxon>Heligmosomidae</taxon>
        <taxon>Nippostrongylus</taxon>
    </lineage>
</organism>
<name>A0A0N4YGI8_NIPBR</name>
<dbReference type="EMBL" id="UYSL01021952">
    <property type="protein sequence ID" value="VDL79521.1"/>
    <property type="molecule type" value="Genomic_DNA"/>
</dbReference>
<dbReference type="AlphaFoldDB" id="A0A0N4YGI8"/>
<dbReference type="Proteomes" id="UP000271162">
    <property type="component" value="Unassembled WGS sequence"/>
</dbReference>
<protein>
    <submittedName>
        <fullName evidence="1 3">Uncharacterized protein</fullName>
    </submittedName>
</protein>
<accession>A0A0N4YGI8</accession>
<gene>
    <name evidence="1" type="ORF">NBR_LOCUS15927</name>
</gene>
<evidence type="ECO:0000313" key="3">
    <source>
        <dbReference type="WBParaSite" id="NBR_0001592601-mRNA-1"/>
    </source>
</evidence>
<dbReference type="WBParaSite" id="NBR_0001592601-mRNA-1">
    <property type="protein sequence ID" value="NBR_0001592601-mRNA-1"/>
    <property type="gene ID" value="NBR_0001592601"/>
</dbReference>
<proteinExistence type="predicted"/>
<evidence type="ECO:0000313" key="2">
    <source>
        <dbReference type="Proteomes" id="UP000271162"/>
    </source>
</evidence>
<sequence length="86" mass="9511">MSRCFHRFDVENDATKGSKSRKHGAAYGCICDETTSLPWNKPESCLGGIDTQPIQREVKWSNIEPADQPTGGRFWWPTAAVGIDGV</sequence>